<dbReference type="SUPFAM" id="SSF64288">
    <property type="entry name" value="Chorismate lyase-like"/>
    <property type="match status" value="1"/>
</dbReference>
<dbReference type="Proteomes" id="UP000199221">
    <property type="component" value="Unassembled WGS sequence"/>
</dbReference>
<dbReference type="GO" id="GO:0005829">
    <property type="term" value="C:cytosol"/>
    <property type="evidence" value="ECO:0007669"/>
    <property type="project" value="TreeGrafter"/>
</dbReference>
<dbReference type="Gene3D" id="3.40.1410.10">
    <property type="entry name" value="Chorismate lyase-like"/>
    <property type="match status" value="1"/>
</dbReference>
<keyword evidence="3 4" id="KW-0456">Lyase</keyword>
<dbReference type="HAMAP" id="MF_01632">
    <property type="entry name" value="UbiC"/>
    <property type="match status" value="1"/>
</dbReference>
<comment type="subcellular location">
    <subcellularLocation>
        <location evidence="4">Cytoplasm</location>
    </subcellularLocation>
</comment>
<keyword evidence="4" id="KW-0670">Pyruvate</keyword>
<comment type="catalytic activity">
    <reaction evidence="4">
        <text>chorismate = 4-hydroxybenzoate + pyruvate</text>
        <dbReference type="Rhea" id="RHEA:16505"/>
        <dbReference type="ChEBI" id="CHEBI:15361"/>
        <dbReference type="ChEBI" id="CHEBI:17879"/>
        <dbReference type="ChEBI" id="CHEBI:29748"/>
        <dbReference type="EC" id="4.1.3.40"/>
    </reaction>
</comment>
<dbReference type="EMBL" id="FOEQ01000003">
    <property type="protein sequence ID" value="SEQ63077.1"/>
    <property type="molecule type" value="Genomic_DNA"/>
</dbReference>
<feature type="binding site" evidence="4">
    <location>
        <position position="199"/>
    </location>
    <ligand>
        <name>substrate</name>
    </ligand>
</feature>
<feature type="binding site" evidence="4">
    <location>
        <position position="109"/>
    </location>
    <ligand>
        <name>substrate</name>
    </ligand>
</feature>
<name>A0A1H9HL98_9PSED</name>
<keyword evidence="2 4" id="KW-0831">Ubiquinone biosynthesis</keyword>
<evidence type="ECO:0000313" key="6">
    <source>
        <dbReference type="Proteomes" id="UP000199221"/>
    </source>
</evidence>
<evidence type="ECO:0000313" key="5">
    <source>
        <dbReference type="EMBL" id="SEQ63077.1"/>
    </source>
</evidence>
<feature type="binding site" evidence="4">
    <location>
        <position position="147"/>
    </location>
    <ligand>
        <name>substrate</name>
    </ligand>
</feature>
<evidence type="ECO:0000256" key="2">
    <source>
        <dbReference type="ARBA" id="ARBA00022688"/>
    </source>
</evidence>
<reference evidence="5 6" key="1">
    <citation type="submission" date="2016-10" db="EMBL/GenBank/DDBJ databases">
        <authorList>
            <person name="de Groot N.N."/>
        </authorList>
    </citation>
    <scope>NUCLEOTIDE SEQUENCE [LARGE SCALE GENOMIC DNA]</scope>
    <source>
        <strain evidence="5 6">LMG 27941</strain>
    </source>
</reference>
<dbReference type="InterPro" id="IPR007440">
    <property type="entry name" value="Chorismate--pyruvate_lyase"/>
</dbReference>
<comment type="function">
    <text evidence="4">Removes the pyruvyl group from chorismate, with concomitant aromatization of the ring, to provide 4-hydroxybenzoate (4HB) for the ubiquinone pathway.</text>
</comment>
<proteinExistence type="inferred from homology"/>
<organism evidence="5 6">
    <name type="scientific">Pseudomonas soli</name>
    <dbReference type="NCBI Taxonomy" id="1306993"/>
    <lineage>
        <taxon>Bacteria</taxon>
        <taxon>Pseudomonadati</taxon>
        <taxon>Pseudomonadota</taxon>
        <taxon>Gammaproteobacteria</taxon>
        <taxon>Pseudomonadales</taxon>
        <taxon>Pseudomonadaceae</taxon>
        <taxon>Pseudomonas</taxon>
    </lineage>
</organism>
<dbReference type="UniPathway" id="UPA00232"/>
<dbReference type="InterPro" id="IPR028978">
    <property type="entry name" value="Chorismate_lyase_/UTRA_dom_sf"/>
</dbReference>
<evidence type="ECO:0000256" key="3">
    <source>
        <dbReference type="ARBA" id="ARBA00023239"/>
    </source>
</evidence>
<accession>A0A1H9HL98</accession>
<dbReference type="AlphaFoldDB" id="A0A1H9HL98"/>
<evidence type="ECO:0000256" key="1">
    <source>
        <dbReference type="ARBA" id="ARBA00022490"/>
    </source>
</evidence>
<protein>
    <recommendedName>
        <fullName evidence="4">Probable chorismate pyruvate-lyase</fullName>
        <shortName evidence="4">CL</shortName>
        <shortName evidence="4">CPL</shortName>
        <ecNumber evidence="4">4.1.3.40</ecNumber>
    </recommendedName>
</protein>
<comment type="similarity">
    <text evidence="4">Belongs to the UbiC family.</text>
</comment>
<evidence type="ECO:0000256" key="4">
    <source>
        <dbReference type="HAMAP-Rule" id="MF_01632"/>
    </source>
</evidence>
<comment type="caution">
    <text evidence="4">Lacks conserved residue(s) required for the propagation of feature annotation.</text>
</comment>
<dbReference type="GO" id="GO:0008813">
    <property type="term" value="F:chorismate lyase activity"/>
    <property type="evidence" value="ECO:0007669"/>
    <property type="project" value="UniProtKB-UniRule"/>
</dbReference>
<dbReference type="EC" id="4.1.3.40" evidence="4"/>
<dbReference type="PANTHER" id="PTHR38683">
    <property type="entry name" value="CHORISMATE PYRUVATE-LYASE"/>
    <property type="match status" value="1"/>
</dbReference>
<dbReference type="PANTHER" id="PTHR38683:SF1">
    <property type="entry name" value="CHORISMATE PYRUVATE-LYASE"/>
    <property type="match status" value="1"/>
</dbReference>
<sequence length="214" mass="24015">MYWACWQYASQDGNHAKLAASLACIKHTDVPYETPQAAAVAWLAYPQLAPLPDQPTLDWLFDEGSLTRRLTGLSHDHFSVTPLFEGWQPLRDDECAALGLRPGAQGWVREVYLRGHGQPWVFARSVASRTALERGGLDLETLGSRSLGELLFCDQAFVRHPIEVCSYPQDWLPVEVTSSGLWGRRSRFERAGLDLLVAEVFLPALWHAATEENR</sequence>
<dbReference type="GO" id="GO:0006744">
    <property type="term" value="P:ubiquinone biosynthetic process"/>
    <property type="evidence" value="ECO:0007669"/>
    <property type="project" value="UniProtKB-UniRule"/>
</dbReference>
<gene>
    <name evidence="4" type="primary">ubiC</name>
    <name evidence="5" type="ORF">SAMN05216230_103271</name>
</gene>
<keyword evidence="1 4" id="KW-0963">Cytoplasm</keyword>
<dbReference type="Pfam" id="PF04345">
    <property type="entry name" value="Chor_lyase"/>
    <property type="match status" value="1"/>
</dbReference>
<dbReference type="GO" id="GO:0042866">
    <property type="term" value="P:pyruvate biosynthetic process"/>
    <property type="evidence" value="ECO:0007669"/>
    <property type="project" value="UniProtKB-UniRule"/>
</dbReference>
<comment type="pathway">
    <text evidence="4">Cofactor biosynthesis; ubiquinone biosynthesis.</text>
</comment>